<dbReference type="PATRIC" id="fig|246787.4.peg.846"/>
<dbReference type="Pfam" id="PF05133">
    <property type="entry name" value="SPP1_portal"/>
    <property type="match status" value="1"/>
</dbReference>
<proteinExistence type="predicted"/>
<sequence>MNNYLQQIMTYFRNLALNSVGAERDLYQLIQDGDIDTAIDMMQNHDDEVDNAIKEYNPQTHDVMFRPNKYRKNSDDYISEKLPRSRQRYINEVELFFLLGNPIRWKKENGSDDAFALFKDFIKSTRFNSTIRQAKRLAGAETESAKVYHLYRDDRTGERQVRSRVLARSNGYKLRPLFDQYGNMTAFAYGYKLKESGRTVQHWDIQTPDVLFFCRKGNIGYEVESYPNPTGKINVLYYNQPKAWDGAEPRLKREEILDSKVGDTNNYFADPIAVASADVIQLMADPNKPGKLIQCQGANSKFEYVNPPQSSETREAEKQDLNDSILFDTFTPDFSFDKIKGMGTLSGDAIKNAMILGYIKRDNRKESYEELVDREKNLIISILKYLHPDKVTELDKLEISFEFSEPFTEDKQKTWSAIGKLYTDGIVSLEQAVQMLALTDAPEEEVERIRNTGQVFVESEK</sequence>
<dbReference type="InterPro" id="IPR021145">
    <property type="entry name" value="Portal_protein_SPP1_Gp6-like"/>
</dbReference>
<reference evidence="1 2" key="1">
    <citation type="journal article" date="2015" name="Science">
        <title>Genetic determinants of in vivo fitness and diet responsiveness in multiple human gut Bacteroides.</title>
        <authorList>
            <person name="Wu M."/>
            <person name="McNulty N.P."/>
            <person name="Rodionov D.A."/>
            <person name="Khoroshkin M.S."/>
            <person name="Griffin N.W."/>
            <person name="Cheng J."/>
            <person name="Latreille P."/>
            <person name="Kerstetter R.A."/>
            <person name="Terrapon N."/>
            <person name="Henrissat B."/>
            <person name="Osterman A.L."/>
            <person name="Gordon J.I."/>
        </authorList>
    </citation>
    <scope>NUCLEOTIDE SEQUENCE [LARGE SCALE GENOMIC DNA]</scope>
    <source>
        <strain evidence="1 2">WH2</strain>
    </source>
</reference>
<name>A0A0N7IEQ8_9BACE</name>
<organism evidence="1 2">
    <name type="scientific">Bacteroides cellulosilyticus</name>
    <dbReference type="NCBI Taxonomy" id="246787"/>
    <lineage>
        <taxon>Bacteria</taxon>
        <taxon>Pseudomonadati</taxon>
        <taxon>Bacteroidota</taxon>
        <taxon>Bacteroidia</taxon>
        <taxon>Bacteroidales</taxon>
        <taxon>Bacteroidaceae</taxon>
        <taxon>Bacteroides</taxon>
    </lineage>
</organism>
<dbReference type="EMBL" id="CP012801">
    <property type="protein sequence ID" value="ALJ58083.1"/>
    <property type="molecule type" value="Genomic_DNA"/>
</dbReference>
<accession>A0A0N7IEQ8</accession>
<dbReference type="AlphaFoldDB" id="A0A0N7IEQ8"/>
<evidence type="ECO:0000313" key="2">
    <source>
        <dbReference type="Proteomes" id="UP000061809"/>
    </source>
</evidence>
<protein>
    <submittedName>
        <fullName evidence="1">Phage portal protein, SPP1 Gp6-like</fullName>
    </submittedName>
</protein>
<dbReference type="Proteomes" id="UP000061809">
    <property type="component" value="Chromosome"/>
</dbReference>
<dbReference type="RefSeq" id="WP_029428566.1">
    <property type="nucleotide sequence ID" value="NZ_CP012801.1"/>
</dbReference>
<evidence type="ECO:0000313" key="1">
    <source>
        <dbReference type="EMBL" id="ALJ58083.1"/>
    </source>
</evidence>
<gene>
    <name evidence="1" type="ORF">BcellWH2_00820</name>
</gene>
<dbReference type="KEGG" id="bcel:BcellWH2_00820"/>